<name>W4FET5_APHAT</name>
<dbReference type="RefSeq" id="XP_009844526.1">
    <property type="nucleotide sequence ID" value="XM_009846224.1"/>
</dbReference>
<accession>W4FET5</accession>
<protein>
    <submittedName>
        <fullName evidence="2">Uncharacterized protein</fullName>
    </submittedName>
</protein>
<evidence type="ECO:0000256" key="1">
    <source>
        <dbReference type="SAM" id="MobiDB-lite"/>
    </source>
</evidence>
<organism evidence="2">
    <name type="scientific">Aphanomyces astaci</name>
    <name type="common">Crayfish plague agent</name>
    <dbReference type="NCBI Taxonomy" id="112090"/>
    <lineage>
        <taxon>Eukaryota</taxon>
        <taxon>Sar</taxon>
        <taxon>Stramenopiles</taxon>
        <taxon>Oomycota</taxon>
        <taxon>Saprolegniomycetes</taxon>
        <taxon>Saprolegniales</taxon>
        <taxon>Verrucalvaceae</taxon>
        <taxon>Aphanomyces</taxon>
    </lineage>
</organism>
<feature type="region of interest" description="Disordered" evidence="1">
    <location>
        <begin position="1"/>
        <end position="27"/>
    </location>
</feature>
<proteinExistence type="predicted"/>
<dbReference type="AlphaFoldDB" id="W4FET5"/>
<gene>
    <name evidence="2" type="ORF">H257_17424</name>
</gene>
<reference evidence="2" key="1">
    <citation type="submission" date="2013-12" db="EMBL/GenBank/DDBJ databases">
        <title>The Genome Sequence of Aphanomyces astaci APO3.</title>
        <authorList>
            <consortium name="The Broad Institute Genomics Platform"/>
            <person name="Russ C."/>
            <person name="Tyler B."/>
            <person name="van West P."/>
            <person name="Dieguez-Uribeondo J."/>
            <person name="Young S.K."/>
            <person name="Zeng Q."/>
            <person name="Gargeya S."/>
            <person name="Fitzgerald M."/>
            <person name="Abouelleil A."/>
            <person name="Alvarado L."/>
            <person name="Chapman S.B."/>
            <person name="Gainer-Dewar J."/>
            <person name="Goldberg J."/>
            <person name="Griggs A."/>
            <person name="Gujja S."/>
            <person name="Hansen M."/>
            <person name="Howarth C."/>
            <person name="Imamovic A."/>
            <person name="Ireland A."/>
            <person name="Larimer J."/>
            <person name="McCowan C."/>
            <person name="Murphy C."/>
            <person name="Pearson M."/>
            <person name="Poon T.W."/>
            <person name="Priest M."/>
            <person name="Roberts A."/>
            <person name="Saif S."/>
            <person name="Shea T."/>
            <person name="Sykes S."/>
            <person name="Wortman J."/>
            <person name="Nusbaum C."/>
            <person name="Birren B."/>
        </authorList>
    </citation>
    <scope>NUCLEOTIDE SEQUENCE [LARGE SCALE GENOMIC DNA]</scope>
    <source>
        <strain evidence="2">APO3</strain>
    </source>
</reference>
<sequence length="112" mass="12729">MSHKGHWVEVPRSRSLPVKHTDGSKDHERRRIEILMDSDELRAAYFLAQFDETVACDLSTTEYCHTTTCDTLPLTSPTSSQPMYLPAKLQCDLAGMWRVSAIVVPLPKDWLP</sequence>
<feature type="compositionally biased region" description="Basic and acidic residues" evidence="1">
    <location>
        <begin position="1"/>
        <end position="12"/>
    </location>
</feature>
<evidence type="ECO:0000313" key="2">
    <source>
        <dbReference type="EMBL" id="ETV66007.1"/>
    </source>
</evidence>
<dbReference type="VEuPathDB" id="FungiDB:H257_17424"/>
<dbReference type="GeneID" id="20819420"/>
<dbReference type="EMBL" id="KI913219">
    <property type="protein sequence ID" value="ETV66007.1"/>
    <property type="molecule type" value="Genomic_DNA"/>
</dbReference>